<reference evidence="3" key="1">
    <citation type="submission" date="2013-09" db="EMBL/GenBank/DDBJ databases">
        <title>Corchorus olitorius genome sequencing.</title>
        <authorList>
            <person name="Alam M."/>
            <person name="Haque M.S."/>
            <person name="Islam M.S."/>
            <person name="Emdad E.M."/>
            <person name="Islam M.M."/>
            <person name="Ahmed B."/>
            <person name="Halim A."/>
            <person name="Hossen Q.M.M."/>
            <person name="Hossain M.Z."/>
            <person name="Ahmed R."/>
            <person name="Khan M.M."/>
            <person name="Islam R."/>
            <person name="Rashid M.M."/>
            <person name="Khan S.A."/>
            <person name="Rahman M.S."/>
            <person name="Alam M."/>
            <person name="Yahiya A.S."/>
            <person name="Khan M.S."/>
            <person name="Azam M.S."/>
            <person name="Haque T."/>
            <person name="Lashkar M.Z.H."/>
            <person name="Akhand A.I."/>
            <person name="Morshed G."/>
            <person name="Roy S."/>
            <person name="Uddin K.S."/>
            <person name="Rabeya T."/>
            <person name="Hossain A.S."/>
            <person name="Chowdhury A."/>
            <person name="Snigdha A.R."/>
            <person name="Mortoza M.S."/>
            <person name="Matin S.A."/>
            <person name="Hoque S.M.E."/>
            <person name="Islam M.K."/>
            <person name="Roy D.K."/>
            <person name="Haider R."/>
            <person name="Moosa M.M."/>
            <person name="Elias S.M."/>
            <person name="Hasan A.M."/>
            <person name="Jahan S."/>
            <person name="Shafiuddin M."/>
            <person name="Mahmood N."/>
            <person name="Shommy N.S."/>
        </authorList>
    </citation>
    <scope>NUCLEOTIDE SEQUENCE [LARGE SCALE GENOMIC DNA]</scope>
    <source>
        <strain evidence="3">cv. O-4</strain>
    </source>
</reference>
<dbReference type="InterPro" id="IPR017451">
    <property type="entry name" value="F-box-assoc_interact_dom"/>
</dbReference>
<gene>
    <name evidence="2" type="ORF">COLO4_15715</name>
</gene>
<evidence type="ECO:0000259" key="1">
    <source>
        <dbReference type="Pfam" id="PF07734"/>
    </source>
</evidence>
<proteinExistence type="predicted"/>
<dbReference type="AlphaFoldDB" id="A0A1R3JLM0"/>
<dbReference type="NCBIfam" id="TIGR01640">
    <property type="entry name" value="F_box_assoc_1"/>
    <property type="match status" value="1"/>
</dbReference>
<feature type="domain" description="F-box associated beta-propeller type 1" evidence="1">
    <location>
        <begin position="9"/>
        <end position="182"/>
    </location>
</feature>
<dbReference type="Pfam" id="PF07734">
    <property type="entry name" value="FBA_1"/>
    <property type="match status" value="1"/>
</dbReference>
<sequence length="228" mass="26222">MGHRDPIIQKHIYSLRSNSWRKIKNNPFPIHTQAQHGAPSYGGSIHWLAATDLLAFPTLIVALDLGTEEYCFVPLPENIDQKSSSHFGTLGLLGGSLCVTSIFRLLDKCRVDVWVMKNYMVKESWMNLFSFLQNGIDPIVRVKPLAFFKNDEEDGRVLLVEIMNDRVFWYNYKTGNKVDQIDGLRNFMAKHVCLRTLVSLSKYGMVDDGIRKRLIIQDKSKQKKRKTC</sequence>
<dbReference type="PANTHER" id="PTHR31672:SF13">
    <property type="entry name" value="F-BOX PROTEIN CPR30-LIKE"/>
    <property type="match status" value="1"/>
</dbReference>
<comment type="caution">
    <text evidence="2">The sequence shown here is derived from an EMBL/GenBank/DDBJ whole genome shotgun (WGS) entry which is preliminary data.</text>
</comment>
<evidence type="ECO:0000313" key="2">
    <source>
        <dbReference type="EMBL" id="OMO95703.1"/>
    </source>
</evidence>
<keyword evidence="3" id="KW-1185">Reference proteome</keyword>
<organism evidence="2 3">
    <name type="scientific">Corchorus olitorius</name>
    <dbReference type="NCBI Taxonomy" id="93759"/>
    <lineage>
        <taxon>Eukaryota</taxon>
        <taxon>Viridiplantae</taxon>
        <taxon>Streptophyta</taxon>
        <taxon>Embryophyta</taxon>
        <taxon>Tracheophyta</taxon>
        <taxon>Spermatophyta</taxon>
        <taxon>Magnoliopsida</taxon>
        <taxon>eudicotyledons</taxon>
        <taxon>Gunneridae</taxon>
        <taxon>Pentapetalae</taxon>
        <taxon>rosids</taxon>
        <taxon>malvids</taxon>
        <taxon>Malvales</taxon>
        <taxon>Malvaceae</taxon>
        <taxon>Grewioideae</taxon>
        <taxon>Apeibeae</taxon>
        <taxon>Corchorus</taxon>
    </lineage>
</organism>
<dbReference type="Proteomes" id="UP000187203">
    <property type="component" value="Unassembled WGS sequence"/>
</dbReference>
<protein>
    <recommendedName>
        <fullName evidence="1">F-box associated beta-propeller type 1 domain-containing protein</fullName>
    </recommendedName>
</protein>
<dbReference type="OrthoDB" id="1194654at2759"/>
<evidence type="ECO:0000313" key="3">
    <source>
        <dbReference type="Proteomes" id="UP000187203"/>
    </source>
</evidence>
<dbReference type="PANTHER" id="PTHR31672">
    <property type="entry name" value="BNACNNG10540D PROTEIN"/>
    <property type="match status" value="1"/>
</dbReference>
<accession>A0A1R3JLM0</accession>
<dbReference type="EMBL" id="AWUE01015791">
    <property type="protein sequence ID" value="OMO95703.1"/>
    <property type="molecule type" value="Genomic_DNA"/>
</dbReference>
<dbReference type="InterPro" id="IPR050796">
    <property type="entry name" value="SCF_F-box_component"/>
</dbReference>
<dbReference type="InterPro" id="IPR006527">
    <property type="entry name" value="F-box-assoc_dom_typ1"/>
</dbReference>
<name>A0A1R3JLM0_9ROSI</name>
<dbReference type="STRING" id="93759.A0A1R3JLM0"/>